<accession>A0A431U0J8</accession>
<dbReference type="EMBL" id="RXOF01000010">
    <property type="protein sequence ID" value="RTQ48183.1"/>
    <property type="molecule type" value="Genomic_DNA"/>
</dbReference>
<dbReference type="Proteomes" id="UP000282184">
    <property type="component" value="Unassembled WGS sequence"/>
</dbReference>
<keyword evidence="1" id="KW-0175">Coiled coil</keyword>
<sequence length="146" mass="16243">MSRARLALAVQGLVPDPEGATVPQPAPPPLLTPPVDARPLAQRLRYCRHHALRLRREQEAMQAKARHYELRLKVIPALRAWAGPVANPAQEEKWLTQVEQEARNALQHDCGLGPQRVLEARIAGLEREAELLAQTLAELPEEPTDA</sequence>
<evidence type="ECO:0000313" key="4">
    <source>
        <dbReference type="Proteomes" id="UP000282184"/>
    </source>
</evidence>
<name>A0A431U0J8_9BACT</name>
<gene>
    <name evidence="3" type="ORF">EJV47_17285</name>
</gene>
<feature type="coiled-coil region" evidence="1">
    <location>
        <begin position="115"/>
        <end position="142"/>
    </location>
</feature>
<proteinExistence type="predicted"/>
<keyword evidence="4" id="KW-1185">Reference proteome</keyword>
<reference evidence="3 4" key="1">
    <citation type="submission" date="2018-12" db="EMBL/GenBank/DDBJ databases">
        <title>Hymenobacter gummosus sp. nov., isolated from a spring.</title>
        <authorList>
            <person name="Nie L."/>
        </authorList>
    </citation>
    <scope>NUCLEOTIDE SEQUENCE [LARGE SCALE GENOMIC DNA]</scope>
    <source>
        <strain evidence="3 4">KCTC 52166</strain>
    </source>
</reference>
<protein>
    <submittedName>
        <fullName evidence="3">Uncharacterized protein</fullName>
    </submittedName>
</protein>
<feature type="region of interest" description="Disordered" evidence="2">
    <location>
        <begin position="15"/>
        <end position="34"/>
    </location>
</feature>
<dbReference type="AlphaFoldDB" id="A0A431U0J8"/>
<evidence type="ECO:0000313" key="3">
    <source>
        <dbReference type="EMBL" id="RTQ48183.1"/>
    </source>
</evidence>
<evidence type="ECO:0000256" key="1">
    <source>
        <dbReference type="SAM" id="Coils"/>
    </source>
</evidence>
<dbReference type="RefSeq" id="WP_126694424.1">
    <property type="nucleotide sequence ID" value="NZ_RXOF01000010.1"/>
</dbReference>
<organism evidence="3 4">
    <name type="scientific">Hymenobacter gummosus</name>
    <dbReference type="NCBI Taxonomy" id="1776032"/>
    <lineage>
        <taxon>Bacteria</taxon>
        <taxon>Pseudomonadati</taxon>
        <taxon>Bacteroidota</taxon>
        <taxon>Cytophagia</taxon>
        <taxon>Cytophagales</taxon>
        <taxon>Hymenobacteraceae</taxon>
        <taxon>Hymenobacter</taxon>
    </lineage>
</organism>
<dbReference type="OrthoDB" id="884755at2"/>
<evidence type="ECO:0000256" key="2">
    <source>
        <dbReference type="SAM" id="MobiDB-lite"/>
    </source>
</evidence>
<comment type="caution">
    <text evidence="3">The sequence shown here is derived from an EMBL/GenBank/DDBJ whole genome shotgun (WGS) entry which is preliminary data.</text>
</comment>